<reference evidence="3 4" key="1">
    <citation type="submission" date="2020-08" db="EMBL/GenBank/DDBJ databases">
        <title>Plant Genome Project.</title>
        <authorList>
            <person name="Zhang R.-G."/>
        </authorList>
    </citation>
    <scope>NUCLEOTIDE SEQUENCE [LARGE SCALE GENOMIC DNA]</scope>
    <source>
        <tissue evidence="3">Rhizome</tissue>
    </source>
</reference>
<keyword evidence="4" id="KW-1185">Reference proteome</keyword>
<proteinExistence type="predicted"/>
<evidence type="ECO:0000313" key="3">
    <source>
        <dbReference type="EMBL" id="KAG6489925.1"/>
    </source>
</evidence>
<evidence type="ECO:0000313" key="4">
    <source>
        <dbReference type="Proteomes" id="UP000734854"/>
    </source>
</evidence>
<evidence type="ECO:0000256" key="1">
    <source>
        <dbReference type="SAM" id="MobiDB-lite"/>
    </source>
</evidence>
<feature type="region of interest" description="Disordered" evidence="1">
    <location>
        <begin position="228"/>
        <end position="256"/>
    </location>
</feature>
<evidence type="ECO:0000259" key="2">
    <source>
        <dbReference type="Pfam" id="PF00692"/>
    </source>
</evidence>
<comment type="caution">
    <text evidence="3">The sequence shown here is derived from an EMBL/GenBank/DDBJ whole genome shotgun (WGS) entry which is preliminary data.</text>
</comment>
<organism evidence="3 4">
    <name type="scientific">Zingiber officinale</name>
    <name type="common">Ginger</name>
    <name type="synonym">Amomum zingiber</name>
    <dbReference type="NCBI Taxonomy" id="94328"/>
    <lineage>
        <taxon>Eukaryota</taxon>
        <taxon>Viridiplantae</taxon>
        <taxon>Streptophyta</taxon>
        <taxon>Embryophyta</taxon>
        <taxon>Tracheophyta</taxon>
        <taxon>Spermatophyta</taxon>
        <taxon>Magnoliopsida</taxon>
        <taxon>Liliopsida</taxon>
        <taxon>Zingiberales</taxon>
        <taxon>Zingiberaceae</taxon>
        <taxon>Zingiber</taxon>
    </lineage>
</organism>
<dbReference type="Pfam" id="PF00692">
    <property type="entry name" value="dUTPase"/>
    <property type="match status" value="1"/>
</dbReference>
<feature type="compositionally biased region" description="Acidic residues" evidence="1">
    <location>
        <begin position="245"/>
        <end position="256"/>
    </location>
</feature>
<protein>
    <recommendedName>
        <fullName evidence="2">dUTPase-like domain-containing protein</fullName>
    </recommendedName>
</protein>
<gene>
    <name evidence="3" type="ORF">ZIOFF_051206</name>
</gene>
<feature type="domain" description="dUTPase-like" evidence="2">
    <location>
        <begin position="152"/>
        <end position="210"/>
    </location>
</feature>
<dbReference type="Gene3D" id="2.70.40.10">
    <property type="match status" value="1"/>
</dbReference>
<dbReference type="Proteomes" id="UP000734854">
    <property type="component" value="Unassembled WGS sequence"/>
</dbReference>
<dbReference type="SUPFAM" id="SSF51283">
    <property type="entry name" value="dUTPase-like"/>
    <property type="match status" value="1"/>
</dbReference>
<accession>A0A8J5FK30</accession>
<dbReference type="EMBL" id="JACMSC010000014">
    <property type="protein sequence ID" value="KAG6489925.1"/>
    <property type="molecule type" value="Genomic_DNA"/>
</dbReference>
<name>A0A8J5FK30_ZINOF</name>
<dbReference type="AlphaFoldDB" id="A0A8J5FK30"/>
<sequence length="256" mass="28628">MVGRLSNTPNVGFAYEIQGVVDYLASHGVNALPRRRYPTIPLLGLDWVIRLMQVCIPMQPMEVNNRNLIDDRISISFSNYTAARDCTLDKEEEMELIAVLTSKIGYEEDYVPSTEKHPAININIDYEEDPNQIIAIFEGFSYILVHRLSSTSKMLQPKSSGAASLDLATNKTVIIEPRERALISIRLSLEIPWGTYGRIATRSSAAWHLGLDDSPSSLIEPLEDLAGTTSPWASVPRSKDPSMETLEEEEDDLAYI</sequence>
<dbReference type="InterPro" id="IPR036157">
    <property type="entry name" value="dUTPase-like_sf"/>
</dbReference>
<dbReference type="InterPro" id="IPR029054">
    <property type="entry name" value="dUTPase-like"/>
</dbReference>